<protein>
    <submittedName>
        <fullName evidence="1">Uncharacterized protein</fullName>
    </submittedName>
</protein>
<dbReference type="EMBL" id="LAZR01046707">
    <property type="protein sequence ID" value="KKK95907.1"/>
    <property type="molecule type" value="Genomic_DNA"/>
</dbReference>
<evidence type="ECO:0000313" key="1">
    <source>
        <dbReference type="EMBL" id="KKK95907.1"/>
    </source>
</evidence>
<name>A0A0F8ZPW5_9ZZZZ</name>
<gene>
    <name evidence="1" type="ORF">LCGC14_2668100</name>
</gene>
<sequence length="104" mass="12035">MILTVHERILLLQVLPREGNYANMKILNELRMNLSYSEDEQKEWGIDVDDETQTVSWDENGEADIPIGEKATGIVIDELRKLDSENKISIQVLPIYEKFIQTTE</sequence>
<organism evidence="1">
    <name type="scientific">marine sediment metagenome</name>
    <dbReference type="NCBI Taxonomy" id="412755"/>
    <lineage>
        <taxon>unclassified sequences</taxon>
        <taxon>metagenomes</taxon>
        <taxon>ecological metagenomes</taxon>
    </lineage>
</organism>
<dbReference type="AlphaFoldDB" id="A0A0F8ZPW5"/>
<reference evidence="1" key="1">
    <citation type="journal article" date="2015" name="Nature">
        <title>Complex archaea that bridge the gap between prokaryotes and eukaryotes.</title>
        <authorList>
            <person name="Spang A."/>
            <person name="Saw J.H."/>
            <person name="Jorgensen S.L."/>
            <person name="Zaremba-Niedzwiedzka K."/>
            <person name="Martijn J."/>
            <person name="Lind A.E."/>
            <person name="van Eijk R."/>
            <person name="Schleper C."/>
            <person name="Guy L."/>
            <person name="Ettema T.J."/>
        </authorList>
    </citation>
    <scope>NUCLEOTIDE SEQUENCE</scope>
</reference>
<comment type="caution">
    <text evidence="1">The sequence shown here is derived from an EMBL/GenBank/DDBJ whole genome shotgun (WGS) entry which is preliminary data.</text>
</comment>
<proteinExistence type="predicted"/>
<accession>A0A0F8ZPW5</accession>